<dbReference type="NCBIfam" id="TIGR03086">
    <property type="entry name" value="TIGR03086 family metal-binding protein"/>
    <property type="match status" value="1"/>
</dbReference>
<name>A0A9X4RFI5_9ACTN</name>
<dbReference type="InterPro" id="IPR017517">
    <property type="entry name" value="Maleyloyr_isom"/>
</dbReference>
<reference evidence="2" key="1">
    <citation type="submission" date="2022-08" db="EMBL/GenBank/DDBJ databases">
        <title>Genome analysis of Corynebacteriales strain.</title>
        <authorList>
            <person name="Lee S.D."/>
        </authorList>
    </citation>
    <scope>NUCLEOTIDE SEQUENCE</scope>
    <source>
        <strain evidence="2">D3-21</strain>
    </source>
</reference>
<proteinExistence type="predicted"/>
<dbReference type="RefSeq" id="WP_332520639.1">
    <property type="nucleotide sequence ID" value="NZ_JANRHA010000016.1"/>
</dbReference>
<feature type="domain" description="Mycothiol-dependent maleylpyruvate isomerase metal-binding" evidence="1">
    <location>
        <begin position="24"/>
        <end position="136"/>
    </location>
</feature>
<dbReference type="Gene3D" id="1.20.120.450">
    <property type="entry name" value="dinb family like domain"/>
    <property type="match status" value="1"/>
</dbReference>
<organism evidence="2 3">
    <name type="scientific">Speluncibacter jeojiensis</name>
    <dbReference type="NCBI Taxonomy" id="2710754"/>
    <lineage>
        <taxon>Bacteria</taxon>
        <taxon>Bacillati</taxon>
        <taxon>Actinomycetota</taxon>
        <taxon>Actinomycetes</taxon>
        <taxon>Mycobacteriales</taxon>
        <taxon>Speluncibacteraceae</taxon>
        <taxon>Speluncibacter</taxon>
    </lineage>
</organism>
<sequence>MPGGAIPPLTGGPALLERAIGYALGGLVAVTPESLRRPTPCRGWDLSTLLAHLSDSLEALGEAAALHHVVLAPDRGPRPADPNPVAQLQESARRALGAWSGERPVGAVSVGGLPLRHDLVAAAGALEVAVHGWDLARACGAERPLPEALAAELLPCAVMFVGAEDRPGRFGDPLPVPAGASASRQLLAFLGRRAH</sequence>
<protein>
    <submittedName>
        <fullName evidence="2">TIGR03086 family metal-binding protein</fullName>
    </submittedName>
</protein>
<gene>
    <name evidence="2" type="ORF">NVS88_19310</name>
</gene>
<dbReference type="InterPro" id="IPR017520">
    <property type="entry name" value="CHP03086"/>
</dbReference>
<dbReference type="InterPro" id="IPR024344">
    <property type="entry name" value="MDMPI_metal-binding"/>
</dbReference>
<dbReference type="SUPFAM" id="SSF109854">
    <property type="entry name" value="DinB/YfiT-like putative metalloenzymes"/>
    <property type="match status" value="1"/>
</dbReference>
<comment type="caution">
    <text evidence="2">The sequence shown here is derived from an EMBL/GenBank/DDBJ whole genome shotgun (WGS) entry which is preliminary data.</text>
</comment>
<dbReference type="GO" id="GO:0046872">
    <property type="term" value="F:metal ion binding"/>
    <property type="evidence" value="ECO:0007669"/>
    <property type="project" value="InterPro"/>
</dbReference>
<keyword evidence="3" id="KW-1185">Reference proteome</keyword>
<dbReference type="Proteomes" id="UP001152755">
    <property type="component" value="Unassembled WGS sequence"/>
</dbReference>
<accession>A0A9X4RFI5</accession>
<evidence type="ECO:0000313" key="3">
    <source>
        <dbReference type="Proteomes" id="UP001152755"/>
    </source>
</evidence>
<dbReference type="NCBIfam" id="TIGR03083">
    <property type="entry name" value="maleylpyruvate isomerase family mycothiol-dependent enzyme"/>
    <property type="match status" value="1"/>
</dbReference>
<dbReference type="Pfam" id="PF11716">
    <property type="entry name" value="MDMPI_N"/>
    <property type="match status" value="1"/>
</dbReference>
<dbReference type="EMBL" id="JANRHA010000016">
    <property type="protein sequence ID" value="MDG3016703.1"/>
    <property type="molecule type" value="Genomic_DNA"/>
</dbReference>
<evidence type="ECO:0000313" key="2">
    <source>
        <dbReference type="EMBL" id="MDG3016703.1"/>
    </source>
</evidence>
<dbReference type="AlphaFoldDB" id="A0A9X4RFI5"/>
<evidence type="ECO:0000259" key="1">
    <source>
        <dbReference type="Pfam" id="PF11716"/>
    </source>
</evidence>
<dbReference type="InterPro" id="IPR034660">
    <property type="entry name" value="DinB/YfiT-like"/>
</dbReference>